<keyword evidence="1" id="KW-1133">Transmembrane helix</keyword>
<organism evidence="2 3">
    <name type="scientific">Artemisia annua</name>
    <name type="common">Sweet wormwood</name>
    <dbReference type="NCBI Taxonomy" id="35608"/>
    <lineage>
        <taxon>Eukaryota</taxon>
        <taxon>Viridiplantae</taxon>
        <taxon>Streptophyta</taxon>
        <taxon>Embryophyta</taxon>
        <taxon>Tracheophyta</taxon>
        <taxon>Spermatophyta</taxon>
        <taxon>Magnoliopsida</taxon>
        <taxon>eudicotyledons</taxon>
        <taxon>Gunneridae</taxon>
        <taxon>Pentapetalae</taxon>
        <taxon>asterids</taxon>
        <taxon>campanulids</taxon>
        <taxon>Asterales</taxon>
        <taxon>Asteraceae</taxon>
        <taxon>Asteroideae</taxon>
        <taxon>Anthemideae</taxon>
        <taxon>Artemisiinae</taxon>
        <taxon>Artemisia</taxon>
    </lineage>
</organism>
<gene>
    <name evidence="2" type="ORF">CTI12_AA095290</name>
</gene>
<evidence type="ECO:0000313" key="2">
    <source>
        <dbReference type="EMBL" id="PWA91016.1"/>
    </source>
</evidence>
<proteinExistence type="predicted"/>
<sequence length="145" mass="15739">MPWCKRSLVRRIRDRPNLLVYNGVMGFTLLSVLVSASRHGTLSVGDAGDPSSCNKVDNSCSGFPYQHTSVSVGFTKRCLDRLSPPPPKDLDVMLLDGIKPTSTSKVQNGGSLPTFPWSHVSGFKANPDVVKSTPNKNSCRGKCNF</sequence>
<evidence type="ECO:0000256" key="1">
    <source>
        <dbReference type="SAM" id="Phobius"/>
    </source>
</evidence>
<reference evidence="2 3" key="1">
    <citation type="journal article" date="2018" name="Mol. Plant">
        <title>The genome of Artemisia annua provides insight into the evolution of Asteraceae family and artemisinin biosynthesis.</title>
        <authorList>
            <person name="Shen Q."/>
            <person name="Zhang L."/>
            <person name="Liao Z."/>
            <person name="Wang S."/>
            <person name="Yan T."/>
            <person name="Shi P."/>
            <person name="Liu M."/>
            <person name="Fu X."/>
            <person name="Pan Q."/>
            <person name="Wang Y."/>
            <person name="Lv Z."/>
            <person name="Lu X."/>
            <person name="Zhang F."/>
            <person name="Jiang W."/>
            <person name="Ma Y."/>
            <person name="Chen M."/>
            <person name="Hao X."/>
            <person name="Li L."/>
            <person name="Tang Y."/>
            <person name="Lv G."/>
            <person name="Zhou Y."/>
            <person name="Sun X."/>
            <person name="Brodelius P.E."/>
            <person name="Rose J.K.C."/>
            <person name="Tang K."/>
        </authorList>
    </citation>
    <scope>NUCLEOTIDE SEQUENCE [LARGE SCALE GENOMIC DNA]</scope>
    <source>
        <strain evidence="3">cv. Huhao1</strain>
        <tissue evidence="2">Leaf</tissue>
    </source>
</reference>
<evidence type="ECO:0000313" key="3">
    <source>
        <dbReference type="Proteomes" id="UP000245207"/>
    </source>
</evidence>
<dbReference type="AlphaFoldDB" id="A0A2U1PZ38"/>
<accession>A0A2U1PZ38</accession>
<keyword evidence="3" id="KW-1185">Reference proteome</keyword>
<dbReference type="PANTHER" id="PTHR36723:SF1">
    <property type="entry name" value="F22C12.19"/>
    <property type="match status" value="1"/>
</dbReference>
<dbReference type="PANTHER" id="PTHR36723">
    <property type="entry name" value="F22C12.19"/>
    <property type="match status" value="1"/>
</dbReference>
<name>A0A2U1PZ38_ARTAN</name>
<comment type="caution">
    <text evidence="2">The sequence shown here is derived from an EMBL/GenBank/DDBJ whole genome shotgun (WGS) entry which is preliminary data.</text>
</comment>
<keyword evidence="1" id="KW-0812">Transmembrane</keyword>
<protein>
    <submittedName>
        <fullName evidence="2">Uncharacterized protein</fullName>
    </submittedName>
</protein>
<dbReference type="EMBL" id="PKPP01000581">
    <property type="protein sequence ID" value="PWA91016.1"/>
    <property type="molecule type" value="Genomic_DNA"/>
</dbReference>
<feature type="transmembrane region" description="Helical" evidence="1">
    <location>
        <begin position="18"/>
        <end position="36"/>
    </location>
</feature>
<keyword evidence="1" id="KW-0472">Membrane</keyword>
<dbReference type="OrthoDB" id="755659at2759"/>
<dbReference type="Proteomes" id="UP000245207">
    <property type="component" value="Unassembled WGS sequence"/>
</dbReference>